<feature type="transmembrane region" description="Helical" evidence="1">
    <location>
        <begin position="12"/>
        <end position="29"/>
    </location>
</feature>
<keyword evidence="1" id="KW-0812">Transmembrane</keyword>
<organism evidence="2 3">
    <name type="scientific">Alicyclobacillus tolerans</name>
    <dbReference type="NCBI Taxonomy" id="90970"/>
    <lineage>
        <taxon>Bacteria</taxon>
        <taxon>Bacillati</taxon>
        <taxon>Bacillota</taxon>
        <taxon>Bacilli</taxon>
        <taxon>Bacillales</taxon>
        <taxon>Alicyclobacillaceae</taxon>
        <taxon>Alicyclobacillus</taxon>
    </lineage>
</organism>
<dbReference type="EMBL" id="FRAF01000018">
    <property type="protein sequence ID" value="SHK63838.1"/>
    <property type="molecule type" value="Genomic_DNA"/>
</dbReference>
<protein>
    <submittedName>
        <fullName evidence="2">Uncharacterized protein</fullName>
    </submittedName>
</protein>
<proteinExistence type="predicted"/>
<keyword evidence="1" id="KW-1133">Transmembrane helix</keyword>
<evidence type="ECO:0000313" key="3">
    <source>
        <dbReference type="Proteomes" id="UP000184016"/>
    </source>
</evidence>
<gene>
    <name evidence="2" type="ORF">SAMN05443507_11850</name>
</gene>
<reference evidence="3" key="1">
    <citation type="submission" date="2016-11" db="EMBL/GenBank/DDBJ databases">
        <authorList>
            <person name="Varghese N."/>
            <person name="Submissions S."/>
        </authorList>
    </citation>
    <scope>NUCLEOTIDE SEQUENCE [LARGE SCALE GENOMIC DNA]</scope>
    <source>
        <strain evidence="3">USBA-503</strain>
    </source>
</reference>
<evidence type="ECO:0000313" key="2">
    <source>
        <dbReference type="EMBL" id="SHK63838.1"/>
    </source>
</evidence>
<keyword evidence="3" id="KW-1185">Reference proteome</keyword>
<dbReference type="AlphaFoldDB" id="A0A1M6U444"/>
<name>A0A1M6U444_9BACL</name>
<evidence type="ECO:0000256" key="1">
    <source>
        <dbReference type="SAM" id="Phobius"/>
    </source>
</evidence>
<keyword evidence="1" id="KW-0472">Membrane</keyword>
<dbReference type="Proteomes" id="UP000184016">
    <property type="component" value="Unassembled WGS sequence"/>
</dbReference>
<sequence>MEILGGALDPIVTMLVCIGLGGVFVSYMLRNESRNPKK</sequence>
<accession>A0A1M6U444</accession>